<dbReference type="PANTHER" id="PTHR46082:SF11">
    <property type="entry name" value="AAA+ ATPASE DOMAIN-CONTAINING PROTEIN-RELATED"/>
    <property type="match status" value="1"/>
</dbReference>
<name>A0AA37PGL1_9PEZI</name>
<dbReference type="PANTHER" id="PTHR46082">
    <property type="entry name" value="ATP/GTP-BINDING PROTEIN-RELATED"/>
    <property type="match status" value="1"/>
</dbReference>
<evidence type="ECO:0000256" key="1">
    <source>
        <dbReference type="SAM" id="MobiDB-lite"/>
    </source>
</evidence>
<reference evidence="3 4" key="1">
    <citation type="submission" date="2022-03" db="EMBL/GenBank/DDBJ databases">
        <title>Genome data of Colletotrichum spp.</title>
        <authorList>
            <person name="Utami Y.D."/>
            <person name="Hiruma K."/>
        </authorList>
    </citation>
    <scope>NUCLEOTIDE SEQUENCE [LARGE SCALE GENOMIC DNA]</scope>
    <source>
        <strain evidence="3 4">MAFF 239500</strain>
    </source>
</reference>
<protein>
    <submittedName>
        <fullName evidence="3">5'-methylthioadenosine/S-adenosylhomocysteine nucleosidase</fullName>
    </submittedName>
</protein>
<comment type="caution">
    <text evidence="3">The sequence shown here is derived from an EMBL/GenBank/DDBJ whole genome shotgun (WGS) entry which is preliminary data.</text>
</comment>
<dbReference type="AlphaFoldDB" id="A0AA37PGL1"/>
<accession>A0AA37PGL1</accession>
<organism evidence="3 4">
    <name type="scientific">Colletotrichum spaethianum</name>
    <dbReference type="NCBI Taxonomy" id="700344"/>
    <lineage>
        <taxon>Eukaryota</taxon>
        <taxon>Fungi</taxon>
        <taxon>Dikarya</taxon>
        <taxon>Ascomycota</taxon>
        <taxon>Pezizomycotina</taxon>
        <taxon>Sordariomycetes</taxon>
        <taxon>Hypocreomycetidae</taxon>
        <taxon>Glomerellales</taxon>
        <taxon>Glomerellaceae</taxon>
        <taxon>Colletotrichum</taxon>
        <taxon>Colletotrichum spaethianum species complex</taxon>
    </lineage>
</organism>
<dbReference type="EMBL" id="BQXU01000056">
    <property type="protein sequence ID" value="GKT51921.1"/>
    <property type="molecule type" value="Genomic_DNA"/>
</dbReference>
<keyword evidence="4" id="KW-1185">Reference proteome</keyword>
<dbReference type="InterPro" id="IPR053137">
    <property type="entry name" value="NLR-like"/>
</dbReference>
<dbReference type="InterPro" id="IPR000845">
    <property type="entry name" value="Nucleoside_phosphorylase_d"/>
</dbReference>
<dbReference type="RefSeq" id="XP_049134271.1">
    <property type="nucleotide sequence ID" value="XM_049278314.1"/>
</dbReference>
<gene>
    <name evidence="3" type="ORF">ColSpa_12102</name>
</gene>
<dbReference type="SUPFAM" id="SSF53167">
    <property type="entry name" value="Purine and uridine phosphorylases"/>
    <property type="match status" value="1"/>
</dbReference>
<evidence type="ECO:0000259" key="2">
    <source>
        <dbReference type="Pfam" id="PF01048"/>
    </source>
</evidence>
<dbReference type="GO" id="GO:0003824">
    <property type="term" value="F:catalytic activity"/>
    <property type="evidence" value="ECO:0007669"/>
    <property type="project" value="InterPro"/>
</dbReference>
<dbReference type="GeneID" id="73332904"/>
<evidence type="ECO:0000313" key="3">
    <source>
        <dbReference type="EMBL" id="GKT51921.1"/>
    </source>
</evidence>
<feature type="domain" description="Nucleoside phosphorylase" evidence="2">
    <location>
        <begin position="96"/>
        <end position="351"/>
    </location>
</feature>
<sequence length="376" mass="40807">MSTDLTNPRSVEMPSDAPDGVPSGAKRGLSQDSEDTPRSDPAKRLRAWGSSNGDGRERRHADYTVGWICALHIELAASRAMLDREHGGLLKVANDPNEYVLGNIGAHNVVMACLPSGQYGTNNAAIVASNMRSSFPSIRVGFMVGIGGGAPSDGFDIRLGDVVVGTTVIQYDLGKILSGERVQRTATPRVAPHDLLIAINKLRALHESMPSEVTTILQHMLDRHPKMATEYAYPIQCEDRLFCATYDHAQLAHCNHCDSSKVQPRPLRESNNPHIHYGGVASGNQVVKDGKTRDRLAKELGVICFEMEAAGLVDQFPCMIVRGICDYADSHKNKQWQRYAAATAAAYAKELLSTMAPSKIEAMPTADAPETITDDS</sequence>
<evidence type="ECO:0000313" key="4">
    <source>
        <dbReference type="Proteomes" id="UP001055115"/>
    </source>
</evidence>
<dbReference type="Pfam" id="PF01048">
    <property type="entry name" value="PNP_UDP_1"/>
    <property type="match status" value="1"/>
</dbReference>
<proteinExistence type="predicted"/>
<dbReference type="Gene3D" id="3.40.50.1580">
    <property type="entry name" value="Nucleoside phosphorylase domain"/>
    <property type="match status" value="1"/>
</dbReference>
<dbReference type="Proteomes" id="UP001055115">
    <property type="component" value="Unassembled WGS sequence"/>
</dbReference>
<dbReference type="InterPro" id="IPR035994">
    <property type="entry name" value="Nucleoside_phosphorylase_sf"/>
</dbReference>
<feature type="region of interest" description="Disordered" evidence="1">
    <location>
        <begin position="1"/>
        <end position="58"/>
    </location>
</feature>
<dbReference type="GO" id="GO:0009116">
    <property type="term" value="P:nucleoside metabolic process"/>
    <property type="evidence" value="ECO:0007669"/>
    <property type="project" value="InterPro"/>
</dbReference>